<sequence length="104" mass="11377">MLPIQSLHLHRISPELGSGLACWKTSEAFPDFEQIDCVVSGRNPQFVLGILCSILLSYVDTELLFNPAMPADQPRSLSRLISSSAFFTSAGSQLARRCSASFTQ</sequence>
<protein>
    <submittedName>
        <fullName evidence="1">Uncharacterized protein</fullName>
    </submittedName>
</protein>
<dbReference type="EMBL" id="FCNL01000034">
    <property type="protein sequence ID" value="CVI22365.1"/>
    <property type="molecule type" value="Genomic_DNA"/>
</dbReference>
<comment type="caution">
    <text evidence="1">The sequence shown here is derived from an EMBL/GenBank/DDBJ whole genome shotgun (WGS) entry which is preliminary data.</text>
</comment>
<name>A0A822V767_AGRTU</name>
<organism evidence="1 2">
    <name type="scientific">Agrobacterium tumefaciens str. B6</name>
    <dbReference type="NCBI Taxonomy" id="1183423"/>
    <lineage>
        <taxon>Bacteria</taxon>
        <taxon>Pseudomonadati</taxon>
        <taxon>Pseudomonadota</taxon>
        <taxon>Alphaproteobacteria</taxon>
        <taxon>Hyphomicrobiales</taxon>
        <taxon>Rhizobiaceae</taxon>
        <taxon>Rhizobium/Agrobacterium group</taxon>
        <taxon>Agrobacterium</taxon>
        <taxon>Agrobacterium tumefaciens complex</taxon>
    </lineage>
</organism>
<evidence type="ECO:0000313" key="2">
    <source>
        <dbReference type="Proteomes" id="UP000192074"/>
    </source>
</evidence>
<evidence type="ECO:0000313" key="1">
    <source>
        <dbReference type="EMBL" id="CVI22365.1"/>
    </source>
</evidence>
<dbReference type="Proteomes" id="UP000192074">
    <property type="component" value="Unassembled WGS sequence"/>
</dbReference>
<dbReference type="AlphaFoldDB" id="A0A822V767"/>
<gene>
    <name evidence="1" type="ORF">AGR4A_Lc40408</name>
</gene>
<accession>A0A822V767</accession>
<proteinExistence type="predicted"/>
<reference evidence="1 2" key="1">
    <citation type="submission" date="2016-01" db="EMBL/GenBank/DDBJ databases">
        <authorList>
            <person name="Regsiter A."/>
            <person name="william w."/>
        </authorList>
    </citation>
    <scope>NUCLEOTIDE SEQUENCE [LARGE SCALE GENOMIC DNA]</scope>
    <source>
        <strain evidence="1 2">B6</strain>
    </source>
</reference>